<comment type="similarity">
    <text evidence="1">Belongs to the peptidase S10 family.</text>
</comment>
<dbReference type="Gene3D" id="3.40.50.12670">
    <property type="match status" value="1"/>
</dbReference>
<dbReference type="Pfam" id="PF00450">
    <property type="entry name" value="Peptidase_S10"/>
    <property type="match status" value="1"/>
</dbReference>
<evidence type="ECO:0000256" key="2">
    <source>
        <dbReference type="ARBA" id="ARBA00022645"/>
    </source>
</evidence>
<evidence type="ECO:0000313" key="6">
    <source>
        <dbReference type="EMBL" id="KAL0017329.1"/>
    </source>
</evidence>
<dbReference type="SUPFAM" id="SSF53474">
    <property type="entry name" value="alpha/beta-Hydrolases"/>
    <property type="match status" value="1"/>
</dbReference>
<keyword evidence="7" id="KW-1185">Reference proteome</keyword>
<comment type="caution">
    <text evidence="6">The sequence shown here is derived from an EMBL/GenBank/DDBJ whole genome shotgun (WGS) entry which is preliminary data.</text>
</comment>
<evidence type="ECO:0000313" key="7">
    <source>
        <dbReference type="Proteomes" id="UP001459277"/>
    </source>
</evidence>
<dbReference type="InterPro" id="IPR033124">
    <property type="entry name" value="Ser_caboxypep_his_AS"/>
</dbReference>
<evidence type="ECO:0000256" key="4">
    <source>
        <dbReference type="ARBA" id="ARBA00022801"/>
    </source>
</evidence>
<keyword evidence="3" id="KW-0645">Protease</keyword>
<evidence type="ECO:0000256" key="5">
    <source>
        <dbReference type="ARBA" id="ARBA00023180"/>
    </source>
</evidence>
<sequence>MCASCQSKLRLQNKAVCGCVQLCATNINLDIIQATNCQHLKLSVNETCRGDIDGRVPVGGYVVGYKGVTFATVRGAGHEVPSYQPERALTMISSFLTGKLPPIE</sequence>
<dbReference type="GO" id="GO:0004185">
    <property type="term" value="F:serine-type carboxypeptidase activity"/>
    <property type="evidence" value="ECO:0007669"/>
    <property type="project" value="InterPro"/>
</dbReference>
<dbReference type="InterPro" id="IPR029058">
    <property type="entry name" value="AB_hydrolase_fold"/>
</dbReference>
<dbReference type="EMBL" id="JAZDWU010000001">
    <property type="protein sequence ID" value="KAL0017329.1"/>
    <property type="molecule type" value="Genomic_DNA"/>
</dbReference>
<keyword evidence="4" id="KW-0378">Hydrolase</keyword>
<organism evidence="6 7">
    <name type="scientific">Lithocarpus litseifolius</name>
    <dbReference type="NCBI Taxonomy" id="425828"/>
    <lineage>
        <taxon>Eukaryota</taxon>
        <taxon>Viridiplantae</taxon>
        <taxon>Streptophyta</taxon>
        <taxon>Embryophyta</taxon>
        <taxon>Tracheophyta</taxon>
        <taxon>Spermatophyta</taxon>
        <taxon>Magnoliopsida</taxon>
        <taxon>eudicotyledons</taxon>
        <taxon>Gunneridae</taxon>
        <taxon>Pentapetalae</taxon>
        <taxon>rosids</taxon>
        <taxon>fabids</taxon>
        <taxon>Fagales</taxon>
        <taxon>Fagaceae</taxon>
        <taxon>Lithocarpus</taxon>
    </lineage>
</organism>
<name>A0AAW2E4K7_9ROSI</name>
<reference evidence="6 7" key="1">
    <citation type="submission" date="2024-01" db="EMBL/GenBank/DDBJ databases">
        <title>A telomere-to-telomere, gap-free genome of sweet tea (Lithocarpus litseifolius).</title>
        <authorList>
            <person name="Zhou J."/>
        </authorList>
    </citation>
    <scope>NUCLEOTIDE SEQUENCE [LARGE SCALE GENOMIC DNA]</scope>
    <source>
        <strain evidence="6">Zhou-2022a</strain>
        <tissue evidence="6">Leaf</tissue>
    </source>
</reference>
<dbReference type="Proteomes" id="UP001459277">
    <property type="component" value="Unassembled WGS sequence"/>
</dbReference>
<keyword evidence="2" id="KW-0121">Carboxypeptidase</keyword>
<dbReference type="AlphaFoldDB" id="A0AAW2E4K7"/>
<keyword evidence="5" id="KW-0325">Glycoprotein</keyword>
<evidence type="ECO:0000256" key="3">
    <source>
        <dbReference type="ARBA" id="ARBA00022670"/>
    </source>
</evidence>
<accession>A0AAW2E4K7</accession>
<proteinExistence type="inferred from homology"/>
<dbReference type="PROSITE" id="PS00560">
    <property type="entry name" value="CARBOXYPEPT_SER_HIS"/>
    <property type="match status" value="1"/>
</dbReference>
<evidence type="ECO:0000256" key="1">
    <source>
        <dbReference type="ARBA" id="ARBA00009431"/>
    </source>
</evidence>
<gene>
    <name evidence="6" type="ORF">SO802_004398</name>
</gene>
<dbReference type="GO" id="GO:0006508">
    <property type="term" value="P:proteolysis"/>
    <property type="evidence" value="ECO:0007669"/>
    <property type="project" value="UniProtKB-KW"/>
</dbReference>
<dbReference type="InterPro" id="IPR001563">
    <property type="entry name" value="Peptidase_S10"/>
</dbReference>
<protein>
    <submittedName>
        <fullName evidence="6">Uncharacterized protein</fullName>
    </submittedName>
</protein>